<dbReference type="Pfam" id="PF07654">
    <property type="entry name" value="C1-set"/>
    <property type="match status" value="1"/>
</dbReference>
<reference evidence="12" key="3">
    <citation type="submission" date="2025-09" db="UniProtKB">
        <authorList>
            <consortium name="Ensembl"/>
        </authorList>
    </citation>
    <scope>IDENTIFICATION</scope>
</reference>
<dbReference type="GO" id="GO:0005576">
    <property type="term" value="C:extracellular region"/>
    <property type="evidence" value="ECO:0007669"/>
    <property type="project" value="UniProtKB-SubCell"/>
</dbReference>
<evidence type="ECO:0000256" key="3">
    <source>
        <dbReference type="ARBA" id="ARBA00022475"/>
    </source>
</evidence>
<evidence type="ECO:0000256" key="6">
    <source>
        <dbReference type="ARBA" id="ARBA00022859"/>
    </source>
</evidence>
<dbReference type="InParanoid" id="H0XPV0"/>
<dbReference type="AlphaFoldDB" id="H0XPV0"/>
<dbReference type="InterPro" id="IPR013106">
    <property type="entry name" value="Ig_V-set"/>
</dbReference>
<evidence type="ECO:0000313" key="12">
    <source>
        <dbReference type="Ensembl" id="ENSOGAP00000018141.1"/>
    </source>
</evidence>
<evidence type="ECO:0000256" key="7">
    <source>
        <dbReference type="ARBA" id="ARBA00023136"/>
    </source>
</evidence>
<dbReference type="EMBL" id="AAQR03185526">
    <property type="status" value="NOT_ANNOTATED_CDS"/>
    <property type="molecule type" value="Genomic_DNA"/>
</dbReference>
<dbReference type="HOGENOM" id="CLU_077975_3_1_1"/>
<reference evidence="12" key="2">
    <citation type="submission" date="2025-08" db="UniProtKB">
        <authorList>
            <consortium name="Ensembl"/>
        </authorList>
    </citation>
    <scope>IDENTIFICATION</scope>
</reference>
<dbReference type="EMBL" id="AAQR03185528">
    <property type="status" value="NOT_ANNOTATED_CDS"/>
    <property type="molecule type" value="Genomic_DNA"/>
</dbReference>
<name>H0XPV0_OTOGA</name>
<dbReference type="PANTHER" id="PTHR23267">
    <property type="entry name" value="IMMUNOGLOBULIN LIGHT CHAIN"/>
    <property type="match status" value="1"/>
</dbReference>
<keyword evidence="5 10" id="KW-0732">Signal</keyword>
<evidence type="ECO:0000256" key="1">
    <source>
        <dbReference type="ARBA" id="ARBA00004236"/>
    </source>
</evidence>
<keyword evidence="3" id="KW-1003">Cell membrane</keyword>
<keyword evidence="6" id="KW-0391">Immunity</keyword>
<evidence type="ECO:0000256" key="9">
    <source>
        <dbReference type="ARBA" id="ARBA00023319"/>
    </source>
</evidence>
<evidence type="ECO:0000313" key="13">
    <source>
        <dbReference type="Proteomes" id="UP000005225"/>
    </source>
</evidence>
<keyword evidence="8" id="KW-1015">Disulfide bond</keyword>
<dbReference type="PROSITE" id="PS50835">
    <property type="entry name" value="IG_LIKE"/>
    <property type="match status" value="2"/>
</dbReference>
<proteinExistence type="predicted"/>
<dbReference type="OMA" id="MVWTPLL"/>
<dbReference type="PROSITE" id="PS00290">
    <property type="entry name" value="IG_MHC"/>
    <property type="match status" value="1"/>
</dbReference>
<evidence type="ECO:0000256" key="5">
    <source>
        <dbReference type="ARBA" id="ARBA00022729"/>
    </source>
</evidence>
<dbReference type="SUPFAM" id="SSF48726">
    <property type="entry name" value="Immunoglobulin"/>
    <property type="match status" value="2"/>
</dbReference>
<accession>H0XPV0</accession>
<dbReference type="SMART" id="SM00407">
    <property type="entry name" value="IGc1"/>
    <property type="match status" value="1"/>
</dbReference>
<dbReference type="GO" id="GO:0002376">
    <property type="term" value="P:immune system process"/>
    <property type="evidence" value="ECO:0007669"/>
    <property type="project" value="UniProtKB-KW"/>
</dbReference>
<dbReference type="FunFam" id="2.60.40.10:FF:000283">
    <property type="entry name" value="Immunoglobulin kappa constant"/>
    <property type="match status" value="1"/>
</dbReference>
<dbReference type="Pfam" id="PF07686">
    <property type="entry name" value="V-set"/>
    <property type="match status" value="1"/>
</dbReference>
<dbReference type="InterPro" id="IPR003597">
    <property type="entry name" value="Ig_C1-set"/>
</dbReference>
<dbReference type="GO" id="GO:0005886">
    <property type="term" value="C:plasma membrane"/>
    <property type="evidence" value="ECO:0007669"/>
    <property type="project" value="UniProtKB-SubCell"/>
</dbReference>
<keyword evidence="9" id="KW-0393">Immunoglobulin domain</keyword>
<dbReference type="SMART" id="SM00406">
    <property type="entry name" value="IGv"/>
    <property type="match status" value="1"/>
</dbReference>
<keyword evidence="7" id="KW-0472">Membrane</keyword>
<dbReference type="InterPro" id="IPR007110">
    <property type="entry name" value="Ig-like_dom"/>
</dbReference>
<feature type="chain" id="PRO_5003545957" description="Ig-like domain-containing protein" evidence="10">
    <location>
        <begin position="21"/>
        <end position="231"/>
    </location>
</feature>
<keyword evidence="4" id="KW-0964">Secreted</keyword>
<dbReference type="EMBL" id="AAQR03185527">
    <property type="status" value="NOT_ANNOTATED_CDS"/>
    <property type="molecule type" value="Genomic_DNA"/>
</dbReference>
<protein>
    <recommendedName>
        <fullName evidence="11">Ig-like domain-containing protein</fullName>
    </recommendedName>
</protein>
<evidence type="ECO:0000256" key="8">
    <source>
        <dbReference type="ARBA" id="ARBA00023157"/>
    </source>
</evidence>
<evidence type="ECO:0000259" key="11">
    <source>
        <dbReference type="PROSITE" id="PS50835"/>
    </source>
</evidence>
<dbReference type="Proteomes" id="UP000005225">
    <property type="component" value="Unassembled WGS sequence"/>
</dbReference>
<keyword evidence="13" id="KW-1185">Reference proteome</keyword>
<dbReference type="Gene3D" id="2.60.40.10">
    <property type="entry name" value="Immunoglobulins"/>
    <property type="match status" value="2"/>
</dbReference>
<sequence length="231" mass="24577">MAWSPLLLPLLTLCTGSVSPYELTQLTSVSVSPGQTARITCSGDKLDQEYISWYQQKAGQSPVLVIYRDSERPSGIPERFSGSSSGNTATLTISGAQAGDEADYYCTRADDSGCAVFGSGTRLTVLGQPKATPTVGLFAPSPDQLKDNKVTLVCLINGFYLPTVSMAWKADGSPATQGVGTTQPSKQSKGKYTASSYMSLTDEWRSGNTFSCQVTHKGKMEEKTVAPVECA</sequence>
<reference evidence="13" key="1">
    <citation type="submission" date="2011-03" db="EMBL/GenBank/DDBJ databases">
        <title>Version 3 of the genome sequence of Otolemur garnettii (Bushbaby).</title>
        <authorList>
            <consortium name="The Broad Institute Genome Sequencing Platform"/>
            <person name="Di Palma F."/>
            <person name="Johnson J."/>
            <person name="Lander E.S."/>
            <person name="Lindblad-Toh K."/>
            <person name="Jaffe D.B."/>
            <person name="Gnerre S."/>
            <person name="MacCallum I."/>
            <person name="Przybylski D."/>
            <person name="Ribeiro F.J."/>
            <person name="Burton J.N."/>
            <person name="Walker B.J."/>
            <person name="Sharpe T."/>
            <person name="Hall G."/>
        </authorList>
    </citation>
    <scope>NUCLEOTIDE SEQUENCE [LARGE SCALE GENOMIC DNA]</scope>
</reference>
<dbReference type="GeneTree" id="ENSGT00940000153120"/>
<dbReference type="SMART" id="SM00409">
    <property type="entry name" value="IG"/>
    <property type="match status" value="1"/>
</dbReference>
<comment type="subcellular location">
    <subcellularLocation>
        <location evidence="1">Cell membrane</location>
    </subcellularLocation>
    <subcellularLocation>
        <location evidence="2">Secreted</location>
    </subcellularLocation>
</comment>
<feature type="domain" description="Ig-like" evidence="11">
    <location>
        <begin position="20"/>
        <end position="107"/>
    </location>
</feature>
<dbReference type="Ensembl" id="ENSOGAT00000031807.1">
    <property type="protein sequence ID" value="ENSOGAP00000018141.1"/>
    <property type="gene ID" value="ENSOGAG00000028800.1"/>
</dbReference>
<feature type="signal peptide" evidence="10">
    <location>
        <begin position="1"/>
        <end position="20"/>
    </location>
</feature>
<evidence type="ECO:0000256" key="4">
    <source>
        <dbReference type="ARBA" id="ARBA00022525"/>
    </source>
</evidence>
<organism evidence="12 13">
    <name type="scientific">Otolemur garnettii</name>
    <name type="common">Small-eared galago</name>
    <name type="synonym">Garnett's greater bushbaby</name>
    <dbReference type="NCBI Taxonomy" id="30611"/>
    <lineage>
        <taxon>Eukaryota</taxon>
        <taxon>Metazoa</taxon>
        <taxon>Chordata</taxon>
        <taxon>Craniata</taxon>
        <taxon>Vertebrata</taxon>
        <taxon>Euteleostomi</taxon>
        <taxon>Mammalia</taxon>
        <taxon>Eutheria</taxon>
        <taxon>Euarchontoglires</taxon>
        <taxon>Primates</taxon>
        <taxon>Strepsirrhini</taxon>
        <taxon>Lorisiformes</taxon>
        <taxon>Galagidae</taxon>
        <taxon>Otolemur</taxon>
    </lineage>
</organism>
<dbReference type="InterPro" id="IPR050150">
    <property type="entry name" value="IgV_Light_Chain"/>
</dbReference>
<dbReference type="InterPro" id="IPR013783">
    <property type="entry name" value="Ig-like_fold"/>
</dbReference>
<dbReference type="FunFam" id="2.60.40.10:FF:000620">
    <property type="entry name" value="Immunoglobulin lambda locus"/>
    <property type="match status" value="1"/>
</dbReference>
<dbReference type="InterPro" id="IPR003599">
    <property type="entry name" value="Ig_sub"/>
</dbReference>
<evidence type="ECO:0000256" key="10">
    <source>
        <dbReference type="SAM" id="SignalP"/>
    </source>
</evidence>
<dbReference type="InterPro" id="IPR036179">
    <property type="entry name" value="Ig-like_dom_sf"/>
</dbReference>
<dbReference type="EMBL" id="AAQR03185529">
    <property type="status" value="NOT_ANNOTATED_CDS"/>
    <property type="molecule type" value="Genomic_DNA"/>
</dbReference>
<dbReference type="EMBL" id="AAQR03185530">
    <property type="status" value="NOT_ANNOTATED_CDS"/>
    <property type="molecule type" value="Genomic_DNA"/>
</dbReference>
<dbReference type="STRING" id="30611.ENSOGAP00000018141"/>
<feature type="domain" description="Ig-like" evidence="11">
    <location>
        <begin position="133"/>
        <end position="226"/>
    </location>
</feature>
<dbReference type="InterPro" id="IPR003006">
    <property type="entry name" value="Ig/MHC_CS"/>
</dbReference>
<dbReference type="eggNOG" id="ENOG502RYIN">
    <property type="taxonomic scope" value="Eukaryota"/>
</dbReference>
<evidence type="ECO:0000256" key="2">
    <source>
        <dbReference type="ARBA" id="ARBA00004613"/>
    </source>
</evidence>